<reference evidence="3 4" key="1">
    <citation type="submission" date="2019-02" db="EMBL/GenBank/DDBJ databases">
        <title>Deep-cultivation of Planctomycetes and their phenomic and genomic characterization uncovers novel biology.</title>
        <authorList>
            <person name="Wiegand S."/>
            <person name="Jogler M."/>
            <person name="Boedeker C."/>
            <person name="Pinto D."/>
            <person name="Vollmers J."/>
            <person name="Rivas-Marin E."/>
            <person name="Kohn T."/>
            <person name="Peeters S.H."/>
            <person name="Heuer A."/>
            <person name="Rast P."/>
            <person name="Oberbeckmann S."/>
            <person name="Bunk B."/>
            <person name="Jeske O."/>
            <person name="Meyerdierks A."/>
            <person name="Storesund J.E."/>
            <person name="Kallscheuer N."/>
            <person name="Luecker S."/>
            <person name="Lage O.M."/>
            <person name="Pohl T."/>
            <person name="Merkel B.J."/>
            <person name="Hornburger P."/>
            <person name="Mueller R.-W."/>
            <person name="Bruemmer F."/>
            <person name="Labrenz M."/>
            <person name="Spormann A.M."/>
            <person name="Op den Camp H."/>
            <person name="Overmann J."/>
            <person name="Amann R."/>
            <person name="Jetten M.S.M."/>
            <person name="Mascher T."/>
            <person name="Medema M.H."/>
            <person name="Devos D.P."/>
            <person name="Kaster A.-K."/>
            <person name="Ovreas L."/>
            <person name="Rohde M."/>
            <person name="Galperin M.Y."/>
            <person name="Jogler C."/>
        </authorList>
    </citation>
    <scope>NUCLEOTIDE SEQUENCE [LARGE SCALE GENOMIC DNA]</scope>
    <source>
        <strain evidence="3 4">Pan44</strain>
    </source>
</reference>
<feature type="region of interest" description="Disordered" evidence="1">
    <location>
        <begin position="243"/>
        <end position="336"/>
    </location>
</feature>
<dbReference type="EMBL" id="CP036271">
    <property type="protein sequence ID" value="QDT54539.1"/>
    <property type="molecule type" value="Genomic_DNA"/>
</dbReference>
<dbReference type="Proteomes" id="UP000315700">
    <property type="component" value="Chromosome"/>
</dbReference>
<proteinExistence type="predicted"/>
<protein>
    <recommendedName>
        <fullName evidence="5">Tetratricopeptide repeat-like domain-containing protein</fullName>
    </recommendedName>
</protein>
<keyword evidence="2" id="KW-0472">Membrane</keyword>
<name>A0A517SEJ4_9PLAN</name>
<dbReference type="KEGG" id="ccos:Pan44_25720"/>
<accession>A0A517SEJ4</accession>
<feature type="compositionally biased region" description="Pro residues" evidence="1">
    <location>
        <begin position="279"/>
        <end position="312"/>
    </location>
</feature>
<sequence length="336" mass="35560">MKSEERHQLAQNDLQVGINRWLDRIEPYSNHILGGAVVATIVAVALILWFRSSSATSEAGWSQIASARSVDALLQVAEENPGTAAANWARLQAARQAYSTGIETALTDRKSSDESLKQAKDLYDELLKARTTPELREEALKGMGLTLEATSGGDVAEAIKAYELLIKEFPQSTFRDYAAHRVEELKNPQAGEFYAWFRKQNPKPAERPLPNDGKPATDSSLSVPALPELDLKADTTAAPKADNAAPALPAVPPTDGKAPPAAPPATPPAPATESTPAATPMPMPEAPKATPPMPMPEAPAPTAPMPEPPATPAPEAAKPADPGLPALPTNPVEPPK</sequence>
<dbReference type="OrthoDB" id="265362at2"/>
<keyword evidence="4" id="KW-1185">Reference proteome</keyword>
<organism evidence="3 4">
    <name type="scientific">Caulifigura coniformis</name>
    <dbReference type="NCBI Taxonomy" id="2527983"/>
    <lineage>
        <taxon>Bacteria</taxon>
        <taxon>Pseudomonadati</taxon>
        <taxon>Planctomycetota</taxon>
        <taxon>Planctomycetia</taxon>
        <taxon>Planctomycetales</taxon>
        <taxon>Planctomycetaceae</taxon>
        <taxon>Caulifigura</taxon>
    </lineage>
</organism>
<evidence type="ECO:0000313" key="3">
    <source>
        <dbReference type="EMBL" id="QDT54539.1"/>
    </source>
</evidence>
<dbReference type="RefSeq" id="WP_145030388.1">
    <property type="nucleotide sequence ID" value="NZ_CP036271.1"/>
</dbReference>
<evidence type="ECO:0000313" key="4">
    <source>
        <dbReference type="Proteomes" id="UP000315700"/>
    </source>
</evidence>
<dbReference type="InterPro" id="IPR011990">
    <property type="entry name" value="TPR-like_helical_dom_sf"/>
</dbReference>
<feature type="transmembrane region" description="Helical" evidence="2">
    <location>
        <begin position="31"/>
        <end position="50"/>
    </location>
</feature>
<keyword evidence="2" id="KW-0812">Transmembrane</keyword>
<evidence type="ECO:0008006" key="5">
    <source>
        <dbReference type="Google" id="ProtNLM"/>
    </source>
</evidence>
<dbReference type="AlphaFoldDB" id="A0A517SEJ4"/>
<gene>
    <name evidence="3" type="ORF">Pan44_25720</name>
</gene>
<keyword evidence="2" id="KW-1133">Transmembrane helix</keyword>
<dbReference type="Gene3D" id="1.25.40.10">
    <property type="entry name" value="Tetratricopeptide repeat domain"/>
    <property type="match status" value="1"/>
</dbReference>
<feature type="region of interest" description="Disordered" evidence="1">
    <location>
        <begin position="202"/>
        <end position="222"/>
    </location>
</feature>
<evidence type="ECO:0000256" key="1">
    <source>
        <dbReference type="SAM" id="MobiDB-lite"/>
    </source>
</evidence>
<feature type="compositionally biased region" description="Low complexity" evidence="1">
    <location>
        <begin position="243"/>
        <end position="259"/>
    </location>
</feature>
<dbReference type="InParanoid" id="A0A517SEJ4"/>
<feature type="compositionally biased region" description="Pro residues" evidence="1">
    <location>
        <begin position="260"/>
        <end position="270"/>
    </location>
</feature>
<evidence type="ECO:0000256" key="2">
    <source>
        <dbReference type="SAM" id="Phobius"/>
    </source>
</evidence>